<feature type="region of interest" description="Disordered" evidence="6">
    <location>
        <begin position="165"/>
        <end position="190"/>
    </location>
</feature>
<dbReference type="GO" id="GO:0051537">
    <property type="term" value="F:2 iron, 2 sulfur cluster binding"/>
    <property type="evidence" value="ECO:0007669"/>
    <property type="project" value="UniProtKB-KW"/>
</dbReference>
<feature type="domain" description="2Fe-2S ferredoxin-type" evidence="7">
    <location>
        <begin position="4"/>
        <end position="80"/>
    </location>
</feature>
<reference evidence="8 9" key="1">
    <citation type="submission" date="2018-01" db="EMBL/GenBank/DDBJ databases">
        <title>Complete genome sequence of Salinigranum rubrum GX10T, an extremely halophilic archaeon isolated from a marine solar saltern.</title>
        <authorList>
            <person name="Han S."/>
        </authorList>
    </citation>
    <scope>NUCLEOTIDE SEQUENCE [LARGE SCALE GENOMIC DNA]</scope>
    <source>
        <strain evidence="8 9">GX10</strain>
    </source>
</reference>
<dbReference type="FunFam" id="1.10.150.120:FF:000003">
    <property type="entry name" value="Carbon monoxide dehydrogenase, small subunit"/>
    <property type="match status" value="1"/>
</dbReference>
<dbReference type="InterPro" id="IPR012675">
    <property type="entry name" value="Beta-grasp_dom_sf"/>
</dbReference>
<dbReference type="GO" id="GO:0016491">
    <property type="term" value="F:oxidoreductase activity"/>
    <property type="evidence" value="ECO:0007669"/>
    <property type="project" value="UniProtKB-KW"/>
</dbReference>
<dbReference type="FunFam" id="3.10.20.30:FF:000020">
    <property type="entry name" value="Xanthine dehydrogenase iron-sulfur subunit"/>
    <property type="match status" value="1"/>
</dbReference>
<dbReference type="GeneID" id="35593001"/>
<evidence type="ECO:0000256" key="5">
    <source>
        <dbReference type="ARBA" id="ARBA00023014"/>
    </source>
</evidence>
<dbReference type="AlphaFoldDB" id="A0A2I8VKK7"/>
<gene>
    <name evidence="8" type="ORF">C2R22_12880</name>
</gene>
<keyword evidence="2" id="KW-0479">Metal-binding</keyword>
<dbReference type="InterPro" id="IPR036884">
    <property type="entry name" value="2Fe-2S-bd_dom_sf"/>
</dbReference>
<evidence type="ECO:0000256" key="2">
    <source>
        <dbReference type="ARBA" id="ARBA00022723"/>
    </source>
</evidence>
<dbReference type="PANTHER" id="PTHR44379">
    <property type="entry name" value="OXIDOREDUCTASE WITH IRON-SULFUR SUBUNIT"/>
    <property type="match status" value="1"/>
</dbReference>
<dbReference type="InterPro" id="IPR001041">
    <property type="entry name" value="2Fe-2S_ferredoxin-type"/>
</dbReference>
<keyword evidence="1" id="KW-0001">2Fe-2S</keyword>
<dbReference type="PROSITE" id="PS00197">
    <property type="entry name" value="2FE2S_FER_1"/>
    <property type="match status" value="1"/>
</dbReference>
<evidence type="ECO:0000256" key="6">
    <source>
        <dbReference type="SAM" id="MobiDB-lite"/>
    </source>
</evidence>
<keyword evidence="4" id="KW-0408">Iron</keyword>
<dbReference type="PANTHER" id="PTHR44379:SF5">
    <property type="entry name" value="OXIDOREDUCTASE WITH IRON-SULFUR SUBUNIT"/>
    <property type="match status" value="1"/>
</dbReference>
<dbReference type="OrthoDB" id="37184at2157"/>
<dbReference type="KEGG" id="srub:C2R22_12880"/>
<accession>A0A2I8VKK7</accession>
<dbReference type="EMBL" id="CP026309">
    <property type="protein sequence ID" value="AUV82425.1"/>
    <property type="molecule type" value="Genomic_DNA"/>
</dbReference>
<dbReference type="InterPro" id="IPR051452">
    <property type="entry name" value="Diverse_Oxidoreductases"/>
</dbReference>
<name>A0A2I8VKK7_9EURY</name>
<keyword evidence="3" id="KW-0560">Oxidoreductase</keyword>
<dbReference type="RefSeq" id="WP_103426114.1">
    <property type="nucleotide sequence ID" value="NZ_CP026309.1"/>
</dbReference>
<sequence length="204" mass="22042">MSQKDITITVNGTERELSVEPRRLLVHAIREDLDLTGTHIGCDTGNCGACTVYKDGEAVKSCLMFAVQADESDVTTVEGMADLPEAGMGRSDDLHPIQEGFRHMHGLQCGYCTPGMIMAGKALLDKNSDPTEAEIRENISGNLCRCTGYQNIVKSIQYAADVYNDREPPESPVENPQEQEAAADGGFECGSGCGCDVDFGEEDR</sequence>
<dbReference type="Gene3D" id="1.10.150.120">
    <property type="entry name" value="[2Fe-2S]-binding domain"/>
    <property type="match status" value="1"/>
</dbReference>
<evidence type="ECO:0000256" key="4">
    <source>
        <dbReference type="ARBA" id="ARBA00023004"/>
    </source>
</evidence>
<evidence type="ECO:0000259" key="7">
    <source>
        <dbReference type="PROSITE" id="PS51085"/>
    </source>
</evidence>
<proteinExistence type="predicted"/>
<evidence type="ECO:0000313" key="8">
    <source>
        <dbReference type="EMBL" id="AUV82425.1"/>
    </source>
</evidence>
<dbReference type="Pfam" id="PF01799">
    <property type="entry name" value="Fer2_2"/>
    <property type="match status" value="1"/>
</dbReference>
<evidence type="ECO:0000256" key="1">
    <source>
        <dbReference type="ARBA" id="ARBA00022714"/>
    </source>
</evidence>
<dbReference type="Pfam" id="PF00111">
    <property type="entry name" value="Fer2"/>
    <property type="match status" value="1"/>
</dbReference>
<keyword evidence="5" id="KW-0411">Iron-sulfur</keyword>
<dbReference type="CDD" id="cd00207">
    <property type="entry name" value="fer2"/>
    <property type="match status" value="1"/>
</dbReference>
<keyword evidence="9" id="KW-1185">Reference proteome</keyword>
<dbReference type="Gene3D" id="3.10.20.30">
    <property type="match status" value="1"/>
</dbReference>
<dbReference type="Proteomes" id="UP000236584">
    <property type="component" value="Chromosome"/>
</dbReference>
<dbReference type="GO" id="GO:0046872">
    <property type="term" value="F:metal ion binding"/>
    <property type="evidence" value="ECO:0007669"/>
    <property type="project" value="UniProtKB-KW"/>
</dbReference>
<dbReference type="InterPro" id="IPR002888">
    <property type="entry name" value="2Fe-2S-bd"/>
</dbReference>
<protein>
    <submittedName>
        <fullName evidence="8">(2Fe-2S)-binding protein</fullName>
    </submittedName>
</protein>
<evidence type="ECO:0000256" key="3">
    <source>
        <dbReference type="ARBA" id="ARBA00023002"/>
    </source>
</evidence>
<dbReference type="InterPro" id="IPR036010">
    <property type="entry name" value="2Fe-2S_ferredoxin-like_sf"/>
</dbReference>
<dbReference type="SUPFAM" id="SSF54292">
    <property type="entry name" value="2Fe-2S ferredoxin-like"/>
    <property type="match status" value="1"/>
</dbReference>
<organism evidence="8 9">
    <name type="scientific">Salinigranum rubrum</name>
    <dbReference type="NCBI Taxonomy" id="755307"/>
    <lineage>
        <taxon>Archaea</taxon>
        <taxon>Methanobacteriati</taxon>
        <taxon>Methanobacteriota</taxon>
        <taxon>Stenosarchaea group</taxon>
        <taxon>Halobacteria</taxon>
        <taxon>Halobacteriales</taxon>
        <taxon>Haloferacaceae</taxon>
        <taxon>Salinigranum</taxon>
    </lineage>
</organism>
<dbReference type="SUPFAM" id="SSF47741">
    <property type="entry name" value="CO dehydrogenase ISP C-domain like"/>
    <property type="match status" value="1"/>
</dbReference>
<evidence type="ECO:0000313" key="9">
    <source>
        <dbReference type="Proteomes" id="UP000236584"/>
    </source>
</evidence>
<dbReference type="InterPro" id="IPR006058">
    <property type="entry name" value="2Fe2S_fd_BS"/>
</dbReference>
<dbReference type="PROSITE" id="PS51085">
    <property type="entry name" value="2FE2S_FER_2"/>
    <property type="match status" value="1"/>
</dbReference>